<protein>
    <recommendedName>
        <fullName evidence="5">ADP,ATP carrier protein</fullName>
    </recommendedName>
</protein>
<evidence type="ECO:0008006" key="5">
    <source>
        <dbReference type="Google" id="ProtNLM"/>
    </source>
</evidence>
<name>D7FW23_ECTSI</name>
<feature type="signal peptide" evidence="2">
    <location>
        <begin position="1"/>
        <end position="27"/>
    </location>
</feature>
<gene>
    <name evidence="3" type="ORF">Esi_0003_0188</name>
</gene>
<dbReference type="EMBL" id="FN648486">
    <property type="protein sequence ID" value="CBJ25543.1"/>
    <property type="molecule type" value="Genomic_DNA"/>
</dbReference>
<accession>D7FW23</accession>
<keyword evidence="4" id="KW-1185">Reference proteome</keyword>
<sequence>MRHPGGHSLALGWCLCLLYSGYELARASSLALFNKSDAGLSGALTSTVSFVLSVAMLGVYGVGAEALGGKWTLVVSAGGCCVVFLAFAFACFGDAVFGRTVICGLYAFREMYVALIATQVWGLLSAALKQRGERESRRWFCIIQGVSCICSAFSGVAAGRLATAGGQAYLLLAAALSLGTITVTAVALTPVKAGGWGVEKVEGKTGKKKSDHGMLSVLR</sequence>
<reference evidence="3 4" key="1">
    <citation type="journal article" date="2010" name="Nature">
        <title>The Ectocarpus genome and the independent evolution of multicellularity in brown algae.</title>
        <authorList>
            <person name="Cock J.M."/>
            <person name="Sterck L."/>
            <person name="Rouze P."/>
            <person name="Scornet D."/>
            <person name="Allen A.E."/>
            <person name="Amoutzias G."/>
            <person name="Anthouard V."/>
            <person name="Artiguenave F."/>
            <person name="Aury J.M."/>
            <person name="Badger J.H."/>
            <person name="Beszteri B."/>
            <person name="Billiau K."/>
            <person name="Bonnet E."/>
            <person name="Bothwell J.H."/>
            <person name="Bowler C."/>
            <person name="Boyen C."/>
            <person name="Brownlee C."/>
            <person name="Carrano C.J."/>
            <person name="Charrier B."/>
            <person name="Cho G.Y."/>
            <person name="Coelho S.M."/>
            <person name="Collen J."/>
            <person name="Corre E."/>
            <person name="Da Silva C."/>
            <person name="Delage L."/>
            <person name="Delaroque N."/>
            <person name="Dittami S.M."/>
            <person name="Doulbeau S."/>
            <person name="Elias M."/>
            <person name="Farnham G."/>
            <person name="Gachon C.M."/>
            <person name="Gschloessl B."/>
            <person name="Heesch S."/>
            <person name="Jabbari K."/>
            <person name="Jubin C."/>
            <person name="Kawai H."/>
            <person name="Kimura K."/>
            <person name="Kloareg B."/>
            <person name="Kupper F.C."/>
            <person name="Lang D."/>
            <person name="Le Bail A."/>
            <person name="Leblanc C."/>
            <person name="Lerouge P."/>
            <person name="Lohr M."/>
            <person name="Lopez P.J."/>
            <person name="Martens C."/>
            <person name="Maumus F."/>
            <person name="Michel G."/>
            <person name="Miranda-Saavedra D."/>
            <person name="Morales J."/>
            <person name="Moreau H."/>
            <person name="Motomura T."/>
            <person name="Nagasato C."/>
            <person name="Napoli C.A."/>
            <person name="Nelson D.R."/>
            <person name="Nyvall-Collen P."/>
            <person name="Peters A.F."/>
            <person name="Pommier C."/>
            <person name="Potin P."/>
            <person name="Poulain J."/>
            <person name="Quesneville H."/>
            <person name="Read B."/>
            <person name="Rensing S.A."/>
            <person name="Ritter A."/>
            <person name="Rousvoal S."/>
            <person name="Samanta M."/>
            <person name="Samson G."/>
            <person name="Schroeder D.C."/>
            <person name="Segurens B."/>
            <person name="Strittmatter M."/>
            <person name="Tonon T."/>
            <person name="Tregear J.W."/>
            <person name="Valentin K."/>
            <person name="von Dassow P."/>
            <person name="Yamagishi T."/>
            <person name="Van de Peer Y."/>
            <person name="Wincker P."/>
        </authorList>
    </citation>
    <scope>NUCLEOTIDE SEQUENCE [LARGE SCALE GENOMIC DNA]</scope>
    <source>
        <strain evidence="4">Ec32 / CCAP1310/4</strain>
    </source>
</reference>
<dbReference type="Proteomes" id="UP000002630">
    <property type="component" value="Linkage Group LG02"/>
</dbReference>
<feature type="transmembrane region" description="Helical" evidence="1">
    <location>
        <begin position="140"/>
        <end position="162"/>
    </location>
</feature>
<feature type="transmembrane region" description="Helical" evidence="1">
    <location>
        <begin position="43"/>
        <end position="62"/>
    </location>
</feature>
<evidence type="ECO:0000256" key="1">
    <source>
        <dbReference type="SAM" id="Phobius"/>
    </source>
</evidence>
<dbReference type="eggNOG" id="ENOG502SD3X">
    <property type="taxonomic scope" value="Eukaryota"/>
</dbReference>
<feature type="transmembrane region" description="Helical" evidence="1">
    <location>
        <begin position="111"/>
        <end position="128"/>
    </location>
</feature>
<keyword evidence="2" id="KW-0732">Signal</keyword>
<evidence type="ECO:0000313" key="4">
    <source>
        <dbReference type="Proteomes" id="UP000002630"/>
    </source>
</evidence>
<keyword evidence="1" id="KW-1133">Transmembrane helix</keyword>
<dbReference type="AlphaFoldDB" id="D7FW23"/>
<dbReference type="SUPFAM" id="SSF103473">
    <property type="entry name" value="MFS general substrate transporter"/>
    <property type="match status" value="1"/>
</dbReference>
<keyword evidence="1" id="KW-0812">Transmembrane</keyword>
<organism evidence="3 4">
    <name type="scientific">Ectocarpus siliculosus</name>
    <name type="common">Brown alga</name>
    <name type="synonym">Conferva siliculosa</name>
    <dbReference type="NCBI Taxonomy" id="2880"/>
    <lineage>
        <taxon>Eukaryota</taxon>
        <taxon>Sar</taxon>
        <taxon>Stramenopiles</taxon>
        <taxon>Ochrophyta</taxon>
        <taxon>PX clade</taxon>
        <taxon>Phaeophyceae</taxon>
        <taxon>Ectocarpales</taxon>
        <taxon>Ectocarpaceae</taxon>
        <taxon>Ectocarpus</taxon>
    </lineage>
</organism>
<evidence type="ECO:0000256" key="2">
    <source>
        <dbReference type="SAM" id="SignalP"/>
    </source>
</evidence>
<evidence type="ECO:0000313" key="3">
    <source>
        <dbReference type="EMBL" id="CBJ25543.1"/>
    </source>
</evidence>
<feature type="transmembrane region" description="Helical" evidence="1">
    <location>
        <begin position="74"/>
        <end position="99"/>
    </location>
</feature>
<dbReference type="InParanoid" id="D7FW23"/>
<dbReference type="OrthoDB" id="45897at2759"/>
<feature type="chain" id="PRO_5003095535" description="ADP,ATP carrier protein" evidence="2">
    <location>
        <begin position="28"/>
        <end position="219"/>
    </location>
</feature>
<keyword evidence="1" id="KW-0472">Membrane</keyword>
<dbReference type="InterPro" id="IPR036259">
    <property type="entry name" value="MFS_trans_sf"/>
</dbReference>
<proteinExistence type="predicted"/>
<dbReference type="EMBL" id="FN649727">
    <property type="protein sequence ID" value="CBJ25543.1"/>
    <property type="molecule type" value="Genomic_DNA"/>
</dbReference>
<feature type="transmembrane region" description="Helical" evidence="1">
    <location>
        <begin position="168"/>
        <end position="188"/>
    </location>
</feature>